<dbReference type="EMBL" id="MTKT01002214">
    <property type="protein sequence ID" value="OWM81114.1"/>
    <property type="molecule type" value="Genomic_DNA"/>
</dbReference>
<protein>
    <recommendedName>
        <fullName evidence="3">Methionyl/Valyl/Leucyl/Isoleucyl-tRNA synthetase anticodon-binding domain-containing protein</fullName>
    </recommendedName>
</protein>
<evidence type="ECO:0000313" key="2">
    <source>
        <dbReference type="Proteomes" id="UP000197138"/>
    </source>
</evidence>
<name>A0A218X832_PUNGR</name>
<gene>
    <name evidence="1" type="ORF">CDL15_Pgr007145</name>
</gene>
<reference evidence="2" key="1">
    <citation type="journal article" date="2017" name="Plant J.">
        <title>The pomegranate (Punica granatum L.) genome and the genomics of punicalagin biosynthesis.</title>
        <authorList>
            <person name="Qin G."/>
            <person name="Xu C."/>
            <person name="Ming R."/>
            <person name="Tang H."/>
            <person name="Guyot R."/>
            <person name="Kramer E.M."/>
            <person name="Hu Y."/>
            <person name="Yi X."/>
            <person name="Qi Y."/>
            <person name="Xu X."/>
            <person name="Gao Z."/>
            <person name="Pan H."/>
            <person name="Jian J."/>
            <person name="Tian Y."/>
            <person name="Yue Z."/>
            <person name="Xu Y."/>
        </authorList>
    </citation>
    <scope>NUCLEOTIDE SEQUENCE [LARGE SCALE GENOMIC DNA]</scope>
    <source>
        <strain evidence="2">cv. Dabenzi</strain>
    </source>
</reference>
<sequence>MPFITEDLWQHLPSPKGAVQWEGRRSHQMCIQKHKREPQVYLKVEGNLNAEAEREKIQNKMEENPMQQQEKLRRVMSVTGYNEKVPVQI</sequence>
<dbReference type="AlphaFoldDB" id="A0A218X832"/>
<dbReference type="Proteomes" id="UP000197138">
    <property type="component" value="Unassembled WGS sequence"/>
</dbReference>
<organism evidence="1 2">
    <name type="scientific">Punica granatum</name>
    <name type="common">Pomegranate</name>
    <dbReference type="NCBI Taxonomy" id="22663"/>
    <lineage>
        <taxon>Eukaryota</taxon>
        <taxon>Viridiplantae</taxon>
        <taxon>Streptophyta</taxon>
        <taxon>Embryophyta</taxon>
        <taxon>Tracheophyta</taxon>
        <taxon>Spermatophyta</taxon>
        <taxon>Magnoliopsida</taxon>
        <taxon>eudicotyledons</taxon>
        <taxon>Gunneridae</taxon>
        <taxon>Pentapetalae</taxon>
        <taxon>rosids</taxon>
        <taxon>malvids</taxon>
        <taxon>Myrtales</taxon>
        <taxon>Lythraceae</taxon>
        <taxon>Punica</taxon>
    </lineage>
</organism>
<evidence type="ECO:0000313" key="1">
    <source>
        <dbReference type="EMBL" id="OWM81114.1"/>
    </source>
</evidence>
<proteinExistence type="predicted"/>
<accession>A0A218X832</accession>
<evidence type="ECO:0008006" key="3">
    <source>
        <dbReference type="Google" id="ProtNLM"/>
    </source>
</evidence>
<comment type="caution">
    <text evidence="1">The sequence shown here is derived from an EMBL/GenBank/DDBJ whole genome shotgun (WGS) entry which is preliminary data.</text>
</comment>